<sequence length="74" mass="8553">MFYSLKSAFRQQPGDSERSEEEERDSPLGPPSDYKTRGRLKHSDRTHTWSKQAKRKKDEVGYQQKAKGHEAAST</sequence>
<dbReference type="Proteomes" id="UP001311232">
    <property type="component" value="Unassembled WGS sequence"/>
</dbReference>
<reference evidence="2 3" key="1">
    <citation type="submission" date="2021-06" db="EMBL/GenBank/DDBJ databases">
        <authorList>
            <person name="Palmer J.M."/>
        </authorList>
    </citation>
    <scope>NUCLEOTIDE SEQUENCE [LARGE SCALE GENOMIC DNA]</scope>
    <source>
        <strain evidence="2 3">MEX-2019</strain>
        <tissue evidence="2">Muscle</tissue>
    </source>
</reference>
<proteinExistence type="predicted"/>
<evidence type="ECO:0000313" key="2">
    <source>
        <dbReference type="EMBL" id="KAK5621888.1"/>
    </source>
</evidence>
<accession>A0AAV9SL35</accession>
<feature type="region of interest" description="Disordered" evidence="1">
    <location>
        <begin position="1"/>
        <end position="74"/>
    </location>
</feature>
<keyword evidence="3" id="KW-1185">Reference proteome</keyword>
<evidence type="ECO:0000313" key="3">
    <source>
        <dbReference type="Proteomes" id="UP001311232"/>
    </source>
</evidence>
<organism evidence="2 3">
    <name type="scientific">Crenichthys baileyi</name>
    <name type="common">White River springfish</name>
    <dbReference type="NCBI Taxonomy" id="28760"/>
    <lineage>
        <taxon>Eukaryota</taxon>
        <taxon>Metazoa</taxon>
        <taxon>Chordata</taxon>
        <taxon>Craniata</taxon>
        <taxon>Vertebrata</taxon>
        <taxon>Euteleostomi</taxon>
        <taxon>Actinopterygii</taxon>
        <taxon>Neopterygii</taxon>
        <taxon>Teleostei</taxon>
        <taxon>Neoteleostei</taxon>
        <taxon>Acanthomorphata</taxon>
        <taxon>Ovalentaria</taxon>
        <taxon>Atherinomorphae</taxon>
        <taxon>Cyprinodontiformes</taxon>
        <taxon>Goodeidae</taxon>
        <taxon>Crenichthys</taxon>
    </lineage>
</organism>
<evidence type="ECO:0000256" key="1">
    <source>
        <dbReference type="SAM" id="MobiDB-lite"/>
    </source>
</evidence>
<name>A0AAV9SL35_9TELE</name>
<comment type="caution">
    <text evidence="2">The sequence shown here is derived from an EMBL/GenBank/DDBJ whole genome shotgun (WGS) entry which is preliminary data.</text>
</comment>
<protein>
    <submittedName>
        <fullName evidence="2">Uncharacterized protein</fullName>
    </submittedName>
</protein>
<dbReference type="AlphaFoldDB" id="A0AAV9SL35"/>
<dbReference type="EMBL" id="JAHHUM010000291">
    <property type="protein sequence ID" value="KAK5621888.1"/>
    <property type="molecule type" value="Genomic_DNA"/>
</dbReference>
<gene>
    <name evidence="2" type="ORF">CRENBAI_003579</name>
</gene>